<dbReference type="AlphaFoldDB" id="A0A3N4Q1M7"/>
<evidence type="ECO:0000313" key="2">
    <source>
        <dbReference type="Proteomes" id="UP000278351"/>
    </source>
</evidence>
<dbReference type="Proteomes" id="UP000278351">
    <property type="component" value="Unassembled WGS sequence"/>
</dbReference>
<gene>
    <name evidence="1" type="ORF">EGT74_06070</name>
</gene>
<proteinExistence type="predicted"/>
<dbReference type="EMBL" id="RPDH01000001">
    <property type="protein sequence ID" value="RPE13099.1"/>
    <property type="molecule type" value="Genomic_DNA"/>
</dbReference>
<sequence>MESRLIFTTPEGPMCYVDYNTQQKGASILEELRQTASYFQSNRSYEFSLFTRVKNRLVKTDWFYLPSFDVRCIHIFLNSAVY</sequence>
<evidence type="ECO:0000313" key="1">
    <source>
        <dbReference type="EMBL" id="RPE13099.1"/>
    </source>
</evidence>
<reference evidence="1 2" key="1">
    <citation type="submission" date="2018-11" db="EMBL/GenBank/DDBJ databases">
        <title>Chitinophaga lutea sp.nov., isolate from arsenic contaminated soil.</title>
        <authorList>
            <person name="Zong Y."/>
        </authorList>
    </citation>
    <scope>NUCLEOTIDE SEQUENCE [LARGE SCALE GENOMIC DNA]</scope>
    <source>
        <strain evidence="1 2">ZY74</strain>
    </source>
</reference>
<accession>A0A3N4Q1M7</accession>
<name>A0A3N4Q1M7_9BACT</name>
<keyword evidence="2" id="KW-1185">Reference proteome</keyword>
<dbReference type="RefSeq" id="WP_123845615.1">
    <property type="nucleotide sequence ID" value="NZ_RPDH01000001.1"/>
</dbReference>
<comment type="caution">
    <text evidence="1">The sequence shown here is derived from an EMBL/GenBank/DDBJ whole genome shotgun (WGS) entry which is preliminary data.</text>
</comment>
<dbReference type="OrthoDB" id="678114at2"/>
<protein>
    <submittedName>
        <fullName evidence="1">Uncharacterized protein</fullName>
    </submittedName>
</protein>
<organism evidence="1 2">
    <name type="scientific">Chitinophaga lutea</name>
    <dbReference type="NCBI Taxonomy" id="2488634"/>
    <lineage>
        <taxon>Bacteria</taxon>
        <taxon>Pseudomonadati</taxon>
        <taxon>Bacteroidota</taxon>
        <taxon>Chitinophagia</taxon>
        <taxon>Chitinophagales</taxon>
        <taxon>Chitinophagaceae</taxon>
        <taxon>Chitinophaga</taxon>
    </lineage>
</organism>